<feature type="non-terminal residue" evidence="2">
    <location>
        <position position="122"/>
    </location>
</feature>
<dbReference type="AlphaFoldDB" id="A0AAV5UEH2"/>
<feature type="region of interest" description="Disordered" evidence="1">
    <location>
        <begin position="36"/>
        <end position="61"/>
    </location>
</feature>
<reference evidence="2" key="1">
    <citation type="submission" date="2023-10" db="EMBL/GenBank/DDBJ databases">
        <title>Genome assembly of Pristionchus species.</title>
        <authorList>
            <person name="Yoshida K."/>
            <person name="Sommer R.J."/>
        </authorList>
    </citation>
    <scope>NUCLEOTIDE SEQUENCE</scope>
    <source>
        <strain evidence="2">RS0144</strain>
    </source>
</reference>
<evidence type="ECO:0000313" key="2">
    <source>
        <dbReference type="EMBL" id="GMT05344.1"/>
    </source>
</evidence>
<dbReference type="EMBL" id="BTSX01000006">
    <property type="protein sequence ID" value="GMT05344.1"/>
    <property type="molecule type" value="Genomic_DNA"/>
</dbReference>
<proteinExistence type="predicted"/>
<accession>A0AAV5UEH2</accession>
<dbReference type="Proteomes" id="UP001432027">
    <property type="component" value="Unassembled WGS sequence"/>
</dbReference>
<evidence type="ECO:0000313" key="3">
    <source>
        <dbReference type="Proteomes" id="UP001432027"/>
    </source>
</evidence>
<sequence length="122" mass="13564">EQYETSNKLLTNQLDWYKKGWLTYHEYARNEINQSAQCGNKLPPSSFPMPPQPSYNPLAMSPVTMPPSPFMPPQSPQLMPPPPPPLLLALPAPHPDPILLSLSNPIVPILPESTGLKCSIRK</sequence>
<evidence type="ECO:0000256" key="1">
    <source>
        <dbReference type="SAM" id="MobiDB-lite"/>
    </source>
</evidence>
<organism evidence="2 3">
    <name type="scientific">Pristionchus entomophagus</name>
    <dbReference type="NCBI Taxonomy" id="358040"/>
    <lineage>
        <taxon>Eukaryota</taxon>
        <taxon>Metazoa</taxon>
        <taxon>Ecdysozoa</taxon>
        <taxon>Nematoda</taxon>
        <taxon>Chromadorea</taxon>
        <taxon>Rhabditida</taxon>
        <taxon>Rhabditina</taxon>
        <taxon>Diplogasteromorpha</taxon>
        <taxon>Diplogasteroidea</taxon>
        <taxon>Neodiplogasteridae</taxon>
        <taxon>Pristionchus</taxon>
    </lineage>
</organism>
<comment type="caution">
    <text evidence="2">The sequence shown here is derived from an EMBL/GenBank/DDBJ whole genome shotgun (WGS) entry which is preliminary data.</text>
</comment>
<feature type="compositionally biased region" description="Pro residues" evidence="1">
    <location>
        <begin position="45"/>
        <end position="54"/>
    </location>
</feature>
<keyword evidence="3" id="KW-1185">Reference proteome</keyword>
<gene>
    <name evidence="2" type="ORF">PENTCL1PPCAC_27518</name>
</gene>
<name>A0AAV5UEH2_9BILA</name>
<protein>
    <submittedName>
        <fullName evidence="2">Uncharacterized protein</fullName>
    </submittedName>
</protein>
<feature type="non-terminal residue" evidence="2">
    <location>
        <position position="1"/>
    </location>
</feature>